<dbReference type="EMBL" id="BAAAOA010000013">
    <property type="protein sequence ID" value="GAA1753659.1"/>
    <property type="molecule type" value="Genomic_DNA"/>
</dbReference>
<dbReference type="Gene3D" id="3.40.50.1820">
    <property type="entry name" value="alpha/beta hydrolase"/>
    <property type="match status" value="1"/>
</dbReference>
<name>A0ABN2KDJ5_9MICC</name>
<dbReference type="PANTHER" id="PTHR43798">
    <property type="entry name" value="MONOACYLGLYCEROL LIPASE"/>
    <property type="match status" value="1"/>
</dbReference>
<dbReference type="InterPro" id="IPR000639">
    <property type="entry name" value="Epox_hydrolase-like"/>
</dbReference>
<sequence length="281" mass="30867">MPVGTRELIDIGGRRLNVWRIGNEGPVVVLVHGIPTNHMLWHDVAPQLGAGTQVVAVDMLGYGWSGAPEDAGVDLASQAGHLLDLLDVLRIDRCIVVGHDLGGGVAQILATVAPDRVQAVGIIDGVCFDGWPVPAVRAMQLGRLVLRRTPPQVLGAGLQRSLRALFVHQDRADTYTPWFAAPWRAPDGPQRLERHLRSLHQAYTLAVAPFLPRWSIPVEVLWARHDSQMKLSYGQRLAETIPTARLTVIDNAHHFLPADTPTPVLEMVQRLLTRLDGTHPR</sequence>
<dbReference type="GO" id="GO:0016787">
    <property type="term" value="F:hydrolase activity"/>
    <property type="evidence" value="ECO:0007669"/>
    <property type="project" value="UniProtKB-KW"/>
</dbReference>
<dbReference type="InterPro" id="IPR029058">
    <property type="entry name" value="AB_hydrolase_fold"/>
</dbReference>
<keyword evidence="1 3" id="KW-0378">Hydrolase</keyword>
<dbReference type="Proteomes" id="UP001501204">
    <property type="component" value="Unassembled WGS sequence"/>
</dbReference>
<organism evidence="3 4">
    <name type="scientific">Kocuria aegyptia</name>
    <dbReference type="NCBI Taxonomy" id="330943"/>
    <lineage>
        <taxon>Bacteria</taxon>
        <taxon>Bacillati</taxon>
        <taxon>Actinomycetota</taxon>
        <taxon>Actinomycetes</taxon>
        <taxon>Micrococcales</taxon>
        <taxon>Micrococcaceae</taxon>
        <taxon>Kocuria</taxon>
    </lineage>
</organism>
<dbReference type="InterPro" id="IPR050266">
    <property type="entry name" value="AB_hydrolase_sf"/>
</dbReference>
<gene>
    <name evidence="3" type="ORF">GCM10009767_10880</name>
</gene>
<dbReference type="PRINTS" id="PR00111">
    <property type="entry name" value="ABHYDROLASE"/>
</dbReference>
<feature type="domain" description="AB hydrolase-1" evidence="2">
    <location>
        <begin position="26"/>
        <end position="256"/>
    </location>
</feature>
<accession>A0ABN2KDJ5</accession>
<comment type="caution">
    <text evidence="3">The sequence shown here is derived from an EMBL/GenBank/DDBJ whole genome shotgun (WGS) entry which is preliminary data.</text>
</comment>
<evidence type="ECO:0000313" key="4">
    <source>
        <dbReference type="Proteomes" id="UP001501204"/>
    </source>
</evidence>
<dbReference type="PRINTS" id="PR00412">
    <property type="entry name" value="EPOXHYDRLASE"/>
</dbReference>
<reference evidence="3 4" key="1">
    <citation type="journal article" date="2019" name="Int. J. Syst. Evol. Microbiol.">
        <title>The Global Catalogue of Microorganisms (GCM) 10K type strain sequencing project: providing services to taxonomists for standard genome sequencing and annotation.</title>
        <authorList>
            <consortium name="The Broad Institute Genomics Platform"/>
            <consortium name="The Broad Institute Genome Sequencing Center for Infectious Disease"/>
            <person name="Wu L."/>
            <person name="Ma J."/>
        </authorList>
    </citation>
    <scope>NUCLEOTIDE SEQUENCE [LARGE SCALE GENOMIC DNA]</scope>
    <source>
        <strain evidence="3 4">JCM 14735</strain>
    </source>
</reference>
<evidence type="ECO:0000313" key="3">
    <source>
        <dbReference type="EMBL" id="GAA1753659.1"/>
    </source>
</evidence>
<proteinExistence type="predicted"/>
<dbReference type="SUPFAM" id="SSF53474">
    <property type="entry name" value="alpha/beta-Hydrolases"/>
    <property type="match status" value="1"/>
</dbReference>
<dbReference type="PANTHER" id="PTHR43798:SF31">
    <property type="entry name" value="AB HYDROLASE SUPERFAMILY PROTEIN YCLE"/>
    <property type="match status" value="1"/>
</dbReference>
<evidence type="ECO:0000259" key="2">
    <source>
        <dbReference type="Pfam" id="PF00561"/>
    </source>
</evidence>
<dbReference type="Pfam" id="PF00561">
    <property type="entry name" value="Abhydrolase_1"/>
    <property type="match status" value="1"/>
</dbReference>
<protein>
    <submittedName>
        <fullName evidence="3">Alpha/beta hydrolase</fullName>
    </submittedName>
</protein>
<keyword evidence="4" id="KW-1185">Reference proteome</keyword>
<evidence type="ECO:0000256" key="1">
    <source>
        <dbReference type="ARBA" id="ARBA00022801"/>
    </source>
</evidence>
<dbReference type="InterPro" id="IPR000073">
    <property type="entry name" value="AB_hydrolase_1"/>
</dbReference>